<feature type="compositionally biased region" description="Low complexity" evidence="12">
    <location>
        <begin position="1"/>
        <end position="13"/>
    </location>
</feature>
<keyword evidence="9" id="KW-0833">Ubl conjugation pathway</keyword>
<dbReference type="OrthoDB" id="20295at2759"/>
<comment type="subcellular location">
    <subcellularLocation>
        <location evidence="3">Cytoplasm</location>
    </subcellularLocation>
    <subcellularLocation>
        <location evidence="2">Nucleus</location>
    </subcellularLocation>
</comment>
<evidence type="ECO:0000256" key="1">
    <source>
        <dbReference type="ARBA" id="ARBA00000900"/>
    </source>
</evidence>
<dbReference type="GO" id="GO:0034450">
    <property type="term" value="F:ubiquitin-ubiquitin ligase activity"/>
    <property type="evidence" value="ECO:0007669"/>
    <property type="project" value="InterPro"/>
</dbReference>
<dbReference type="InParanoid" id="F2U990"/>
<evidence type="ECO:0000256" key="11">
    <source>
        <dbReference type="SAM" id="Coils"/>
    </source>
</evidence>
<feature type="coiled-coil region" evidence="11">
    <location>
        <begin position="870"/>
        <end position="909"/>
    </location>
</feature>
<dbReference type="EMBL" id="GL832965">
    <property type="protein sequence ID" value="EGD73293.1"/>
    <property type="molecule type" value="Genomic_DNA"/>
</dbReference>
<feature type="compositionally biased region" description="Low complexity" evidence="12">
    <location>
        <begin position="87"/>
        <end position="109"/>
    </location>
</feature>
<dbReference type="AlphaFoldDB" id="F2U990"/>
<dbReference type="OMA" id="FKMLPEY"/>
<evidence type="ECO:0000256" key="4">
    <source>
        <dbReference type="ARBA" id="ARBA00004906"/>
    </source>
</evidence>
<reference evidence="14" key="1">
    <citation type="submission" date="2009-08" db="EMBL/GenBank/DDBJ databases">
        <title>Annotation of Salpingoeca rosetta.</title>
        <authorList>
            <consortium name="The Broad Institute Genome Sequencing Platform"/>
            <person name="Russ C."/>
            <person name="Cuomo C."/>
            <person name="Burger G."/>
            <person name="Gray M.W."/>
            <person name="Holland P.W.H."/>
            <person name="King N."/>
            <person name="Lang F.B.F."/>
            <person name="Roger A.J."/>
            <person name="Ruiz-Trillo I."/>
            <person name="Young S.K."/>
            <person name="Zeng Q."/>
            <person name="Gargeya S."/>
            <person name="Alvarado L."/>
            <person name="Berlin A."/>
            <person name="Chapman S.B."/>
            <person name="Chen Z."/>
            <person name="Freedman E."/>
            <person name="Gellesch M."/>
            <person name="Goldberg J."/>
            <person name="Griggs A."/>
            <person name="Gujja S."/>
            <person name="Heilman E."/>
            <person name="Heiman D."/>
            <person name="Howarth C."/>
            <person name="Mehta T."/>
            <person name="Neiman D."/>
            <person name="Pearson M."/>
            <person name="Roberts A."/>
            <person name="Saif S."/>
            <person name="Shea T."/>
            <person name="Shenoy N."/>
            <person name="Sisk P."/>
            <person name="Stolte C."/>
            <person name="Sykes S."/>
            <person name="White J."/>
            <person name="Yandava C."/>
            <person name="Haas B."/>
            <person name="Nusbaum C."/>
            <person name="Birren B."/>
        </authorList>
    </citation>
    <scope>NUCLEOTIDE SEQUENCE [LARGE SCALE GENOMIC DNA]</scope>
    <source>
        <strain evidence="14">ATCC 50818</strain>
    </source>
</reference>
<sequence length="1134" mass="125683">MDGSDEQQQQRQQRQPEEEEQGPQDGGEAATHGQPAEPVARPANDIRAKRLARLARLQSTPPSKRAAQEDSATSETPITASKDEKTNTATAAATTTSMDTSNTSSNTSSGDNPFLSLTQDDAAPAKTGASQQASPAKLPKAMSPSRSSPASAAASNVLYEYAHDFARTVLNVEYRDQGDLSIAQMRLSNSGSGAQPVPCPHLLQEFKDDTELDERKFVDAIIMAHLLADAPAAPKSIAYLAQCFHRAAGRLRVLPPKSRLRRLAELTQELAASYANTILMLDEPMFPVDAETRDARKWVVQALLTKAELGPFLSAVVDVCAQDDPAGIETIFLPVLSELCEIARQTRDIQQALPVLQAFQACCSLGTAHKGQPLPVAHALVMHANFLPDSETAAAVTNSPIGVFLEPGVIPSEQPFPLLASRPRFSAASLFTVKDRRLPPSVVESTQSTLRTSLALYRQHLVQTCKGFLRTADGRQRFFAFLKIACAVNAKRAQLGSQLAGANLMLFTNSDNVAMNLTVLMKQLSHKLVTFDAAKLKAKAIDFDIRMLAMEDAPNDTQKETRLKASEEETKKWFEDTRAELQASPLPEKTIMLSRQFFTTLHVLHIGFLPATARLNATYRSGRSRLAFIDRELAAARQRGEQAAQLAAQLDTLIAERLAFEADVLNEALLGDLVEFYGFVAAWLLQVAGGNDTIPLPAEISPQWANMPEYFVYDVIEFFLFVARSAPHLFTSTAATPYIMRFFVAFLLSSKHIPIAFERSKIVEILSSLLPDKAPNTSFLSSLLQTDLGMNHLGPALMRFYVDAEEVDYYARPGVRYNLQLILKSMWQNPKSRDAIIASTQDDGFVRFVMLLINDTTLFFDEVFDCLVKIKNLKRRLAQAEWTDEDQTREEAQQELPKLENQAKTLSMLAGETLHFFNNLSGAVVDPFLRTEVVGRLAGMLNSNIRWLFGPQASKMELDQLREYDFNPIEVLRQLVAIYLHCSRIPTRGPDNPDPKFISAVIEDARYDHSFLLKALATLERNSTAYDDVKHFRQLIQVAKAAHEEMQTEEADLGDIPDEYLDPVMYTLMKDPVKLPSSQTIMDRSVIIQHLLSDPTDPFNRSPLSADDLVPVPELKAEIDEWLAAKKQAAKSQP</sequence>
<protein>
    <recommendedName>
        <fullName evidence="6">RING-type E3 ubiquitin transferase</fullName>
        <ecNumber evidence="6">2.3.2.27</ecNumber>
    </recommendedName>
</protein>
<dbReference type="RefSeq" id="XP_004994324.1">
    <property type="nucleotide sequence ID" value="XM_004994267.1"/>
</dbReference>
<evidence type="ECO:0000256" key="10">
    <source>
        <dbReference type="ARBA" id="ARBA00023242"/>
    </source>
</evidence>
<evidence type="ECO:0000256" key="5">
    <source>
        <dbReference type="ARBA" id="ARBA00007434"/>
    </source>
</evidence>
<comment type="pathway">
    <text evidence="4">Protein modification; protein ubiquitination.</text>
</comment>
<evidence type="ECO:0000259" key="13">
    <source>
        <dbReference type="PROSITE" id="PS51698"/>
    </source>
</evidence>
<dbReference type="InterPro" id="IPR013083">
    <property type="entry name" value="Znf_RING/FYVE/PHD"/>
</dbReference>
<feature type="region of interest" description="Disordered" evidence="12">
    <location>
        <begin position="1"/>
        <end position="149"/>
    </location>
</feature>
<accession>F2U990</accession>
<comment type="similarity">
    <text evidence="5">Belongs to the ubiquitin conjugation factor E4 family.</text>
</comment>
<proteinExistence type="inferred from homology"/>
<dbReference type="PANTHER" id="PTHR13931">
    <property type="entry name" value="UBIQUITINATION FACTOR E4"/>
    <property type="match status" value="1"/>
</dbReference>
<dbReference type="GO" id="GO:0005737">
    <property type="term" value="C:cytoplasm"/>
    <property type="evidence" value="ECO:0007669"/>
    <property type="project" value="UniProtKB-SubCell"/>
</dbReference>
<dbReference type="GO" id="GO:0000209">
    <property type="term" value="P:protein polyubiquitination"/>
    <property type="evidence" value="ECO:0007669"/>
    <property type="project" value="TreeGrafter"/>
</dbReference>
<dbReference type="InterPro" id="IPR045132">
    <property type="entry name" value="UBE4"/>
</dbReference>
<dbReference type="GO" id="GO:0006511">
    <property type="term" value="P:ubiquitin-dependent protein catabolic process"/>
    <property type="evidence" value="ECO:0007669"/>
    <property type="project" value="InterPro"/>
</dbReference>
<dbReference type="UniPathway" id="UPA00143"/>
<dbReference type="InterPro" id="IPR019474">
    <property type="entry name" value="Ub_conjug_fac_E4_core"/>
</dbReference>
<dbReference type="GO" id="GO:0000151">
    <property type="term" value="C:ubiquitin ligase complex"/>
    <property type="evidence" value="ECO:0007669"/>
    <property type="project" value="InterPro"/>
</dbReference>
<dbReference type="Gene3D" id="3.30.40.10">
    <property type="entry name" value="Zinc/RING finger domain, C3HC4 (zinc finger)"/>
    <property type="match status" value="1"/>
</dbReference>
<dbReference type="EC" id="2.3.2.27" evidence="6"/>
<dbReference type="GO" id="GO:0036503">
    <property type="term" value="P:ERAD pathway"/>
    <property type="evidence" value="ECO:0007669"/>
    <property type="project" value="InterPro"/>
</dbReference>
<dbReference type="Proteomes" id="UP000007799">
    <property type="component" value="Unassembled WGS sequence"/>
</dbReference>
<keyword evidence="8" id="KW-0808">Transferase</keyword>
<evidence type="ECO:0000256" key="3">
    <source>
        <dbReference type="ARBA" id="ARBA00004496"/>
    </source>
</evidence>
<dbReference type="Pfam" id="PF10408">
    <property type="entry name" value="Ufd2P_core"/>
    <property type="match status" value="1"/>
</dbReference>
<dbReference type="KEGG" id="sre:PTSG_05009"/>
<dbReference type="GeneID" id="16074902"/>
<dbReference type="FunCoup" id="F2U990">
    <property type="interactions" value="1818"/>
</dbReference>
<dbReference type="FunFam" id="3.30.40.10:FF:000055">
    <property type="entry name" value="Ubiquitin conjugation factor e4 a"/>
    <property type="match status" value="1"/>
</dbReference>
<dbReference type="STRING" id="946362.F2U990"/>
<evidence type="ECO:0000256" key="9">
    <source>
        <dbReference type="ARBA" id="ARBA00022786"/>
    </source>
</evidence>
<evidence type="ECO:0000313" key="14">
    <source>
        <dbReference type="EMBL" id="EGD73293.1"/>
    </source>
</evidence>
<dbReference type="eggNOG" id="KOG2042">
    <property type="taxonomic scope" value="Eukaryota"/>
</dbReference>
<feature type="compositionally biased region" description="Polar residues" evidence="12">
    <location>
        <begin position="70"/>
        <end position="79"/>
    </location>
</feature>
<keyword evidence="7" id="KW-0963">Cytoplasm</keyword>
<dbReference type="SMART" id="SM00504">
    <property type="entry name" value="Ubox"/>
    <property type="match status" value="1"/>
</dbReference>
<dbReference type="CDD" id="cd16658">
    <property type="entry name" value="RING-Ubox_UBE4B"/>
    <property type="match status" value="1"/>
</dbReference>
<keyword evidence="11" id="KW-0175">Coiled coil</keyword>
<dbReference type="PROSITE" id="PS51698">
    <property type="entry name" value="U_BOX"/>
    <property type="match status" value="1"/>
</dbReference>
<name>F2U990_SALR5</name>
<evidence type="ECO:0000256" key="7">
    <source>
        <dbReference type="ARBA" id="ARBA00022490"/>
    </source>
</evidence>
<gene>
    <name evidence="14" type="ORF">PTSG_05009</name>
</gene>
<dbReference type="PANTHER" id="PTHR13931:SF2">
    <property type="entry name" value="UBIQUITIN CONJUGATION FACTOR E4 B"/>
    <property type="match status" value="1"/>
</dbReference>
<keyword evidence="10" id="KW-0539">Nucleus</keyword>
<evidence type="ECO:0000313" key="15">
    <source>
        <dbReference type="Proteomes" id="UP000007799"/>
    </source>
</evidence>
<dbReference type="SUPFAM" id="SSF57850">
    <property type="entry name" value="RING/U-box"/>
    <property type="match status" value="1"/>
</dbReference>
<dbReference type="Pfam" id="PF04564">
    <property type="entry name" value="U-box"/>
    <property type="match status" value="1"/>
</dbReference>
<evidence type="ECO:0000256" key="2">
    <source>
        <dbReference type="ARBA" id="ARBA00004123"/>
    </source>
</evidence>
<keyword evidence="15" id="KW-1185">Reference proteome</keyword>
<evidence type="ECO:0000256" key="8">
    <source>
        <dbReference type="ARBA" id="ARBA00022679"/>
    </source>
</evidence>
<dbReference type="InterPro" id="IPR003613">
    <property type="entry name" value="Ubox_domain"/>
</dbReference>
<evidence type="ECO:0000256" key="12">
    <source>
        <dbReference type="SAM" id="MobiDB-lite"/>
    </source>
</evidence>
<comment type="catalytic activity">
    <reaction evidence="1">
        <text>S-ubiquitinyl-[E2 ubiquitin-conjugating enzyme]-L-cysteine + [acceptor protein]-L-lysine = [E2 ubiquitin-conjugating enzyme]-L-cysteine + N(6)-ubiquitinyl-[acceptor protein]-L-lysine.</text>
        <dbReference type="EC" id="2.3.2.27"/>
    </reaction>
</comment>
<feature type="domain" description="U-box" evidence="13">
    <location>
        <begin position="1055"/>
        <end position="1129"/>
    </location>
</feature>
<dbReference type="GO" id="GO:0005634">
    <property type="term" value="C:nucleus"/>
    <property type="evidence" value="ECO:0007669"/>
    <property type="project" value="UniProtKB-SubCell"/>
</dbReference>
<organism evidence="15">
    <name type="scientific">Salpingoeca rosetta (strain ATCC 50818 / BSB-021)</name>
    <dbReference type="NCBI Taxonomy" id="946362"/>
    <lineage>
        <taxon>Eukaryota</taxon>
        <taxon>Choanoflagellata</taxon>
        <taxon>Craspedida</taxon>
        <taxon>Salpingoecidae</taxon>
        <taxon>Salpingoeca</taxon>
    </lineage>
</organism>
<evidence type="ECO:0000256" key="6">
    <source>
        <dbReference type="ARBA" id="ARBA00012483"/>
    </source>
</evidence>